<dbReference type="InterPro" id="IPR013879">
    <property type="entry name" value="DUF1761"/>
</dbReference>
<keyword evidence="1" id="KW-0472">Membrane</keyword>
<keyword evidence="1" id="KW-0812">Transmembrane</keyword>
<dbReference type="Pfam" id="PF08570">
    <property type="entry name" value="DUF1761"/>
    <property type="match status" value="1"/>
</dbReference>
<dbReference type="Proteomes" id="UP000620046">
    <property type="component" value="Unassembled WGS sequence"/>
</dbReference>
<sequence length="150" mass="16729">MNMIKQTILPVIAALVAAMVISSIWYSPMLFGPSSVALRGEWFHVQPDAYVAPWKSLVEIVREIVIAYALTQLVAKLNITRLTDAATLGFWMWMAFPVSMLVGASLWDDKPWALSFIHAGDWFTKMLVMSMVITLTRRLASASHASRSNA</sequence>
<proteinExistence type="predicted"/>
<organism evidence="2 3">
    <name type="scientific">Dyella nitratireducens</name>
    <dbReference type="NCBI Taxonomy" id="1849580"/>
    <lineage>
        <taxon>Bacteria</taxon>
        <taxon>Pseudomonadati</taxon>
        <taxon>Pseudomonadota</taxon>
        <taxon>Gammaproteobacteria</taxon>
        <taxon>Lysobacterales</taxon>
        <taxon>Rhodanobacteraceae</taxon>
        <taxon>Dyella</taxon>
    </lineage>
</organism>
<feature type="transmembrane region" description="Helical" evidence="1">
    <location>
        <begin position="122"/>
        <end position="140"/>
    </location>
</feature>
<gene>
    <name evidence="2" type="ORF">GCM10010981_28370</name>
</gene>
<comment type="caution">
    <text evidence="2">The sequence shown here is derived from an EMBL/GenBank/DDBJ whole genome shotgun (WGS) entry which is preliminary data.</text>
</comment>
<keyword evidence="3" id="KW-1185">Reference proteome</keyword>
<evidence type="ECO:0000313" key="3">
    <source>
        <dbReference type="Proteomes" id="UP000620046"/>
    </source>
</evidence>
<dbReference type="EMBL" id="BMJA01000002">
    <property type="protein sequence ID" value="GGA37546.1"/>
    <property type="molecule type" value="Genomic_DNA"/>
</dbReference>
<evidence type="ECO:0000256" key="1">
    <source>
        <dbReference type="SAM" id="Phobius"/>
    </source>
</evidence>
<evidence type="ECO:0008006" key="4">
    <source>
        <dbReference type="Google" id="ProtNLM"/>
    </source>
</evidence>
<feature type="transmembrane region" description="Helical" evidence="1">
    <location>
        <begin position="86"/>
        <end position="107"/>
    </location>
</feature>
<accession>A0ABQ1G660</accession>
<feature type="transmembrane region" description="Helical" evidence="1">
    <location>
        <begin position="7"/>
        <end position="26"/>
    </location>
</feature>
<reference evidence="3" key="1">
    <citation type="journal article" date="2019" name="Int. J. Syst. Evol. Microbiol.">
        <title>The Global Catalogue of Microorganisms (GCM) 10K type strain sequencing project: providing services to taxonomists for standard genome sequencing and annotation.</title>
        <authorList>
            <consortium name="The Broad Institute Genomics Platform"/>
            <consortium name="The Broad Institute Genome Sequencing Center for Infectious Disease"/>
            <person name="Wu L."/>
            <person name="Ma J."/>
        </authorList>
    </citation>
    <scope>NUCLEOTIDE SEQUENCE [LARGE SCALE GENOMIC DNA]</scope>
    <source>
        <strain evidence="3">CGMCC 1.15439</strain>
    </source>
</reference>
<keyword evidence="1" id="KW-1133">Transmembrane helix</keyword>
<dbReference type="RefSeq" id="WP_188794945.1">
    <property type="nucleotide sequence ID" value="NZ_BMJA01000002.1"/>
</dbReference>
<evidence type="ECO:0000313" key="2">
    <source>
        <dbReference type="EMBL" id="GGA37546.1"/>
    </source>
</evidence>
<protein>
    <recommendedName>
        <fullName evidence="4">DUF1761 domain-containing protein</fullName>
    </recommendedName>
</protein>
<name>A0ABQ1G660_9GAMM</name>